<dbReference type="OrthoDB" id="423327at2759"/>
<evidence type="ECO:0000259" key="4">
    <source>
        <dbReference type="PROSITE" id="PS50222"/>
    </source>
</evidence>
<dbReference type="InterPro" id="IPR050145">
    <property type="entry name" value="Centrin_CML-like"/>
</dbReference>
<evidence type="ECO:0000256" key="2">
    <source>
        <dbReference type="ARBA" id="ARBA00022837"/>
    </source>
</evidence>
<feature type="region of interest" description="Disordered" evidence="3">
    <location>
        <begin position="100"/>
        <end position="124"/>
    </location>
</feature>
<dbReference type="InterPro" id="IPR002048">
    <property type="entry name" value="EF_hand_dom"/>
</dbReference>
<evidence type="ECO:0000313" key="6">
    <source>
        <dbReference type="Proteomes" id="UP000604046"/>
    </source>
</evidence>
<dbReference type="Proteomes" id="UP000604046">
    <property type="component" value="Unassembled WGS sequence"/>
</dbReference>
<feature type="domain" description="EF-hand" evidence="4">
    <location>
        <begin position="194"/>
        <end position="229"/>
    </location>
</feature>
<dbReference type="EMBL" id="CAJNDS010002261">
    <property type="protein sequence ID" value="CAE7398942.1"/>
    <property type="molecule type" value="Genomic_DNA"/>
</dbReference>
<sequence>MALRDLRHGCFPSTGGLGAKLRREVRCLVGGSFGIMVLMQLQGSDAALARAASFGSARFEQLEMHMDAMSRELEGNQAFRLAQRLLCRDPAKRPDAQAALKTSWLRPPSVQAQEAAPNSLTRKDSSSLRRSLSAYTKLSHFDKVVLLMASNVSAQRSDFCRKTSKIFMSTDTDSSGFLNQEELRRALAACGLKADDAEAEELWRALDASEDGRVTHSEWVSATLAPGALKSAKVAQELFAWLDTDGSGSVSLQELRRLVSEEDALEVLDSADTSRDGLLSFEEFTYLIRSIASRRYGEGLASSSDSEDEAAD</sequence>
<dbReference type="Gene3D" id="1.10.238.10">
    <property type="entry name" value="EF-hand"/>
    <property type="match status" value="1"/>
</dbReference>
<evidence type="ECO:0000256" key="3">
    <source>
        <dbReference type="SAM" id="MobiDB-lite"/>
    </source>
</evidence>
<keyword evidence="1" id="KW-0677">Repeat</keyword>
<comment type="caution">
    <text evidence="5">The sequence shown here is derived from an EMBL/GenBank/DDBJ whole genome shotgun (WGS) entry which is preliminary data.</text>
</comment>
<dbReference type="AlphaFoldDB" id="A0A812QQR9"/>
<reference evidence="5" key="1">
    <citation type="submission" date="2021-02" db="EMBL/GenBank/DDBJ databases">
        <authorList>
            <person name="Dougan E. K."/>
            <person name="Rhodes N."/>
            <person name="Thang M."/>
            <person name="Chan C."/>
        </authorList>
    </citation>
    <scope>NUCLEOTIDE SEQUENCE</scope>
</reference>
<protein>
    <submittedName>
        <fullName evidence="5">CPK2 protein</fullName>
    </submittedName>
</protein>
<dbReference type="SUPFAM" id="SSF47473">
    <property type="entry name" value="EF-hand"/>
    <property type="match status" value="1"/>
</dbReference>
<dbReference type="PROSITE" id="PS50222">
    <property type="entry name" value="EF_HAND_2"/>
    <property type="match status" value="3"/>
</dbReference>
<feature type="domain" description="EF-hand" evidence="4">
    <location>
        <begin position="259"/>
        <end position="294"/>
    </location>
</feature>
<gene>
    <name evidence="5" type="primary">CPK2</name>
    <name evidence="5" type="ORF">SNAT2548_LOCUS21719</name>
</gene>
<evidence type="ECO:0000256" key="1">
    <source>
        <dbReference type="ARBA" id="ARBA00022737"/>
    </source>
</evidence>
<keyword evidence="6" id="KW-1185">Reference proteome</keyword>
<evidence type="ECO:0000313" key="5">
    <source>
        <dbReference type="EMBL" id="CAE7398942.1"/>
    </source>
</evidence>
<dbReference type="PROSITE" id="PS00018">
    <property type="entry name" value="EF_HAND_1"/>
    <property type="match status" value="3"/>
</dbReference>
<dbReference type="Pfam" id="PF13499">
    <property type="entry name" value="EF-hand_7"/>
    <property type="match status" value="2"/>
</dbReference>
<accession>A0A812QQR9</accession>
<organism evidence="5 6">
    <name type="scientific">Symbiodinium natans</name>
    <dbReference type="NCBI Taxonomy" id="878477"/>
    <lineage>
        <taxon>Eukaryota</taxon>
        <taxon>Sar</taxon>
        <taxon>Alveolata</taxon>
        <taxon>Dinophyceae</taxon>
        <taxon>Suessiales</taxon>
        <taxon>Symbiodiniaceae</taxon>
        <taxon>Symbiodinium</taxon>
    </lineage>
</organism>
<feature type="domain" description="EF-hand" evidence="4">
    <location>
        <begin position="165"/>
        <end position="193"/>
    </location>
</feature>
<dbReference type="SMART" id="SM00054">
    <property type="entry name" value="EFh"/>
    <property type="match status" value="4"/>
</dbReference>
<dbReference type="InterPro" id="IPR018247">
    <property type="entry name" value="EF_Hand_1_Ca_BS"/>
</dbReference>
<name>A0A812QQR9_9DINO</name>
<dbReference type="Gene3D" id="1.10.510.10">
    <property type="entry name" value="Transferase(Phosphotransferase) domain 1"/>
    <property type="match status" value="1"/>
</dbReference>
<dbReference type="CDD" id="cd00051">
    <property type="entry name" value="EFh"/>
    <property type="match status" value="1"/>
</dbReference>
<dbReference type="PANTHER" id="PTHR23050">
    <property type="entry name" value="CALCIUM BINDING PROTEIN"/>
    <property type="match status" value="1"/>
</dbReference>
<dbReference type="InterPro" id="IPR011992">
    <property type="entry name" value="EF-hand-dom_pair"/>
</dbReference>
<proteinExistence type="predicted"/>
<keyword evidence="2" id="KW-0106">Calcium</keyword>
<dbReference type="GO" id="GO:0005509">
    <property type="term" value="F:calcium ion binding"/>
    <property type="evidence" value="ECO:0007669"/>
    <property type="project" value="InterPro"/>
</dbReference>